<evidence type="ECO:0000256" key="4">
    <source>
        <dbReference type="ARBA" id="ARBA00022741"/>
    </source>
</evidence>
<dbReference type="InterPro" id="IPR015413">
    <property type="entry name" value="Methionyl/Leucyl_tRNA_Synth"/>
</dbReference>
<evidence type="ECO:0000256" key="5">
    <source>
        <dbReference type="ARBA" id="ARBA00022840"/>
    </source>
</evidence>
<dbReference type="InterPro" id="IPR014729">
    <property type="entry name" value="Rossmann-like_a/b/a_fold"/>
</dbReference>
<dbReference type="EMBL" id="JANBPU010000069">
    <property type="protein sequence ID" value="KAJ1917531.1"/>
    <property type="molecule type" value="Genomic_DNA"/>
</dbReference>
<name>A0A9W7ZVN9_9FUNG</name>
<dbReference type="GO" id="GO:0006431">
    <property type="term" value="P:methionyl-tRNA aminoacylation"/>
    <property type="evidence" value="ECO:0007669"/>
    <property type="project" value="InterPro"/>
</dbReference>
<evidence type="ECO:0000256" key="9">
    <source>
        <dbReference type="ARBA" id="ARBA00068817"/>
    </source>
</evidence>
<dbReference type="SUPFAM" id="SSF52374">
    <property type="entry name" value="Nucleotidylyl transferase"/>
    <property type="match status" value="1"/>
</dbReference>
<dbReference type="SUPFAM" id="SSF47323">
    <property type="entry name" value="Anticodon-binding domain of a subclass of class I aminoacyl-tRNA synthetases"/>
    <property type="match status" value="1"/>
</dbReference>
<dbReference type="EC" id="6.1.1.10" evidence="2"/>
<dbReference type="Proteomes" id="UP001150538">
    <property type="component" value="Unassembled WGS sequence"/>
</dbReference>
<evidence type="ECO:0000259" key="11">
    <source>
        <dbReference type="Pfam" id="PF09334"/>
    </source>
</evidence>
<dbReference type="GO" id="GO:0004825">
    <property type="term" value="F:methionine-tRNA ligase activity"/>
    <property type="evidence" value="ECO:0007669"/>
    <property type="project" value="UniProtKB-EC"/>
</dbReference>
<dbReference type="CDD" id="cd00814">
    <property type="entry name" value="MetRS_core"/>
    <property type="match status" value="1"/>
</dbReference>
<dbReference type="InterPro" id="IPR014758">
    <property type="entry name" value="Met-tRNA_synth"/>
</dbReference>
<comment type="catalytic activity">
    <reaction evidence="8">
        <text>tRNA(Met) + L-methionine + ATP = L-methionyl-tRNA(Met) + AMP + diphosphate</text>
        <dbReference type="Rhea" id="RHEA:13481"/>
        <dbReference type="Rhea" id="RHEA-COMP:9667"/>
        <dbReference type="Rhea" id="RHEA-COMP:9698"/>
        <dbReference type="ChEBI" id="CHEBI:30616"/>
        <dbReference type="ChEBI" id="CHEBI:33019"/>
        <dbReference type="ChEBI" id="CHEBI:57844"/>
        <dbReference type="ChEBI" id="CHEBI:78442"/>
        <dbReference type="ChEBI" id="CHEBI:78530"/>
        <dbReference type="ChEBI" id="CHEBI:456215"/>
        <dbReference type="EC" id="6.1.1.10"/>
    </reaction>
</comment>
<evidence type="ECO:0000313" key="13">
    <source>
        <dbReference type="Proteomes" id="UP001150538"/>
    </source>
</evidence>
<proteinExistence type="inferred from homology"/>
<dbReference type="Gene3D" id="3.40.50.620">
    <property type="entry name" value="HUPs"/>
    <property type="match status" value="1"/>
</dbReference>
<dbReference type="PRINTS" id="PR01041">
    <property type="entry name" value="TRNASYNTHMET"/>
</dbReference>
<dbReference type="GO" id="GO:0005524">
    <property type="term" value="F:ATP binding"/>
    <property type="evidence" value="ECO:0007669"/>
    <property type="project" value="UniProtKB-KW"/>
</dbReference>
<sequence length="568" mass="64230">MLASAFHTRLALNPRICINSIVRRQLSATCFKRKSLYVSTPIFYVNSVPHIGHLYSAVIADAIKRYNELLDRSVILSTGTDEHGLKIQQAADKAKMNPLDFCTMHSEKFKEMFKVANISYTDFIRTSERRHYKAVSHFWDILFQKGFIYKGKHSGWYSISDEAFYTDSQIEETIDQKTGKKIMVSKESGQQVEWTEEENYKFKLSLFKDRLIEWIKTTPDVIYPPSRRNEVLSWLQSDITDLSVSRPRSRLTWGIPVPGDPEHTIYVWLDALVNYATVNGYPWSNSLEAKSQEAASNNFPADIHVVGKDIIRFHAVYWPAFLMAAGLPLPKRILAHAHWTMDNMKMSKSRGNVADPFQAFEKFGVDPIRYYLIRNGGLADDGDYSESLIYTHYNKDLAGQLGNLVSRCMARKMGASLSQFSGLGKAQRDDTNVSTHDTDIKSALAALKDDVGRLFDQQELAKGIGKVVNSISKANKYFSDNEPWVLAKSDNAEDKKRLQTVLFYSLEAARISGIMLQPIMPSKAADVLDALCVPSSERSWNYAAFGAGWSSGQTNNSSDSKPLFPRLK</sequence>
<accession>A0A9W7ZVN9</accession>
<evidence type="ECO:0000313" key="12">
    <source>
        <dbReference type="EMBL" id="KAJ1917531.1"/>
    </source>
</evidence>
<evidence type="ECO:0000256" key="2">
    <source>
        <dbReference type="ARBA" id="ARBA00012838"/>
    </source>
</evidence>
<evidence type="ECO:0000256" key="6">
    <source>
        <dbReference type="ARBA" id="ARBA00022917"/>
    </source>
</evidence>
<evidence type="ECO:0000256" key="10">
    <source>
        <dbReference type="RuleBase" id="RU363039"/>
    </source>
</evidence>
<feature type="domain" description="Methionyl/Leucyl tRNA synthetase" evidence="11">
    <location>
        <begin position="37"/>
        <end position="409"/>
    </location>
</feature>
<keyword evidence="7 10" id="KW-0030">Aminoacyl-tRNA synthetase</keyword>
<dbReference type="Gene3D" id="2.170.220.10">
    <property type="match status" value="1"/>
</dbReference>
<protein>
    <recommendedName>
        <fullName evidence="9">Probable methionine--tRNA ligase, mitochondrial</fullName>
        <ecNumber evidence="2">6.1.1.10</ecNumber>
    </recommendedName>
</protein>
<keyword evidence="13" id="KW-1185">Reference proteome</keyword>
<reference evidence="12" key="1">
    <citation type="submission" date="2022-07" db="EMBL/GenBank/DDBJ databases">
        <title>Phylogenomic reconstructions and comparative analyses of Kickxellomycotina fungi.</title>
        <authorList>
            <person name="Reynolds N.K."/>
            <person name="Stajich J.E."/>
            <person name="Barry K."/>
            <person name="Grigoriev I.V."/>
            <person name="Crous P."/>
            <person name="Smith M.E."/>
        </authorList>
    </citation>
    <scope>NUCLEOTIDE SEQUENCE</scope>
    <source>
        <strain evidence="12">NBRC 100468</strain>
    </source>
</reference>
<keyword evidence="3 10" id="KW-0436">Ligase</keyword>
<dbReference type="OrthoDB" id="24670at2759"/>
<dbReference type="Pfam" id="PF09334">
    <property type="entry name" value="tRNA-synt_1g"/>
    <property type="match status" value="1"/>
</dbReference>
<evidence type="ECO:0000256" key="7">
    <source>
        <dbReference type="ARBA" id="ARBA00023146"/>
    </source>
</evidence>
<dbReference type="FunFam" id="2.170.220.10:FF:000001">
    <property type="entry name" value="methionine--tRNA ligase, mitochondrial"/>
    <property type="match status" value="1"/>
</dbReference>
<dbReference type="InterPro" id="IPR041872">
    <property type="entry name" value="Anticodon_Met"/>
</dbReference>
<dbReference type="CDD" id="cd07957">
    <property type="entry name" value="Anticodon_Ia_Met"/>
    <property type="match status" value="1"/>
</dbReference>
<evidence type="ECO:0000256" key="8">
    <source>
        <dbReference type="ARBA" id="ARBA00047364"/>
    </source>
</evidence>
<evidence type="ECO:0000256" key="1">
    <source>
        <dbReference type="ARBA" id="ARBA00005594"/>
    </source>
</evidence>
<keyword evidence="5 10" id="KW-0067">ATP-binding</keyword>
<dbReference type="NCBIfam" id="TIGR00398">
    <property type="entry name" value="metG"/>
    <property type="match status" value="1"/>
</dbReference>
<dbReference type="PANTHER" id="PTHR43326">
    <property type="entry name" value="METHIONYL-TRNA SYNTHETASE"/>
    <property type="match status" value="1"/>
</dbReference>
<dbReference type="AlphaFoldDB" id="A0A9W7ZVN9"/>
<comment type="similarity">
    <text evidence="1 10">Belongs to the class-I aminoacyl-tRNA synthetase family.</text>
</comment>
<dbReference type="GO" id="GO:0005739">
    <property type="term" value="C:mitochondrion"/>
    <property type="evidence" value="ECO:0007669"/>
    <property type="project" value="UniProtKB-ARBA"/>
</dbReference>
<evidence type="ECO:0000256" key="3">
    <source>
        <dbReference type="ARBA" id="ARBA00022598"/>
    </source>
</evidence>
<comment type="caution">
    <text evidence="12">The sequence shown here is derived from an EMBL/GenBank/DDBJ whole genome shotgun (WGS) entry which is preliminary data.</text>
</comment>
<dbReference type="PANTHER" id="PTHR43326:SF1">
    <property type="entry name" value="METHIONINE--TRNA LIGASE, MITOCHONDRIAL"/>
    <property type="match status" value="1"/>
</dbReference>
<dbReference type="InterPro" id="IPR033911">
    <property type="entry name" value="MetRS_core"/>
</dbReference>
<dbReference type="InterPro" id="IPR009080">
    <property type="entry name" value="tRNAsynth_Ia_anticodon-bd"/>
</dbReference>
<dbReference type="Gene3D" id="1.10.730.10">
    <property type="entry name" value="Isoleucyl-tRNA Synthetase, Domain 1"/>
    <property type="match status" value="1"/>
</dbReference>
<organism evidence="12 13">
    <name type="scientific">Mycoemilia scoparia</name>
    <dbReference type="NCBI Taxonomy" id="417184"/>
    <lineage>
        <taxon>Eukaryota</taxon>
        <taxon>Fungi</taxon>
        <taxon>Fungi incertae sedis</taxon>
        <taxon>Zoopagomycota</taxon>
        <taxon>Kickxellomycotina</taxon>
        <taxon>Kickxellomycetes</taxon>
        <taxon>Kickxellales</taxon>
        <taxon>Kickxellaceae</taxon>
        <taxon>Mycoemilia</taxon>
    </lineage>
</organism>
<keyword evidence="6 10" id="KW-0648">Protein biosynthesis</keyword>
<keyword evidence="4 10" id="KW-0547">Nucleotide-binding</keyword>
<gene>
    <name evidence="12" type="primary">MSM1</name>
    <name evidence="12" type="ORF">H4219_003164</name>
</gene>
<dbReference type="InterPro" id="IPR023457">
    <property type="entry name" value="Met-tRNA_synth_2"/>
</dbReference>